<evidence type="ECO:0000256" key="1">
    <source>
        <dbReference type="ARBA" id="ARBA00022729"/>
    </source>
</evidence>
<dbReference type="Gene3D" id="3.40.50.2300">
    <property type="match status" value="2"/>
</dbReference>
<comment type="caution">
    <text evidence="3">The sequence shown here is derived from an EMBL/GenBank/DDBJ whole genome shotgun (WGS) entry which is preliminary data.</text>
</comment>
<dbReference type="Pfam" id="PF13458">
    <property type="entry name" value="Peripla_BP_6"/>
    <property type="match status" value="1"/>
</dbReference>
<accession>A0A0F9RAS1</accession>
<dbReference type="PANTHER" id="PTHR30483:SF6">
    <property type="entry name" value="PERIPLASMIC BINDING PROTEIN OF ABC TRANSPORTER FOR NATURAL AMINO ACIDS"/>
    <property type="match status" value="1"/>
</dbReference>
<organism evidence="3">
    <name type="scientific">marine sediment metagenome</name>
    <dbReference type="NCBI Taxonomy" id="412755"/>
    <lineage>
        <taxon>unclassified sequences</taxon>
        <taxon>metagenomes</taxon>
        <taxon>ecological metagenomes</taxon>
    </lineage>
</organism>
<dbReference type="InterPro" id="IPR028082">
    <property type="entry name" value="Peripla_BP_I"/>
</dbReference>
<sequence>MESLTKRILAIALIALLGTGIGIGAWVFIGQEGGIPWETPGVSGIPSNRWIKVGVLNDIGEIQGDHAWEGTWLAAYNINTDGGVDINGTVYYVAVIAEDTDEAAPLLDVTKSVSAAQKIIHVDGAEYLIGGFRTEALKSYIEVVMDNKIIFLGTGAATDYFAENVVDAYSRYKYFFRTNPHNSTAMGGQIIPFLMYLALWGLPFQAYMQSIGASPADPYYNTTLPGLYWPGVLPDTRTKNQLNVTQVAILREDLDWTIPFAAAIEGNLPGFLNLTKIAYPITATSEDFTGYINNLQSLGIQIVIPLISAQGGIKMMSAYKALEPNFLIAGVDVQAQTSEYWTDTLGGAAYEVYSHGFSGLNNTNVTPLTQAYYDQYWDVWGHAPLYTGSGSYDAVYTLINAINVSQSLTTTDIITQLESYDRNNPRINTSVTVQYAATTTVAEGFAGAHDVVANWPFASIAYGQWQPDGKQYCISTGASSPVSFLAIYPDWVTTGSLMLPPWGINGLYSL</sequence>
<keyword evidence="1" id="KW-0732">Signal</keyword>
<dbReference type="SUPFAM" id="SSF53822">
    <property type="entry name" value="Periplasmic binding protein-like I"/>
    <property type="match status" value="2"/>
</dbReference>
<dbReference type="EMBL" id="LAZR01003076">
    <property type="protein sequence ID" value="KKN22271.1"/>
    <property type="molecule type" value="Genomic_DNA"/>
</dbReference>
<reference evidence="3" key="1">
    <citation type="journal article" date="2015" name="Nature">
        <title>Complex archaea that bridge the gap between prokaryotes and eukaryotes.</title>
        <authorList>
            <person name="Spang A."/>
            <person name="Saw J.H."/>
            <person name="Jorgensen S.L."/>
            <person name="Zaremba-Niedzwiedzka K."/>
            <person name="Martijn J."/>
            <person name="Lind A.E."/>
            <person name="van Eijk R."/>
            <person name="Schleper C."/>
            <person name="Guy L."/>
            <person name="Ettema T.J."/>
        </authorList>
    </citation>
    <scope>NUCLEOTIDE SEQUENCE</scope>
</reference>
<protein>
    <recommendedName>
        <fullName evidence="2">Leucine-binding protein domain-containing protein</fullName>
    </recommendedName>
</protein>
<dbReference type="PANTHER" id="PTHR30483">
    <property type="entry name" value="LEUCINE-SPECIFIC-BINDING PROTEIN"/>
    <property type="match status" value="1"/>
</dbReference>
<evidence type="ECO:0000259" key="2">
    <source>
        <dbReference type="Pfam" id="PF13458"/>
    </source>
</evidence>
<dbReference type="InterPro" id="IPR028081">
    <property type="entry name" value="Leu-bd"/>
</dbReference>
<feature type="domain" description="Leucine-binding protein" evidence="2">
    <location>
        <begin position="51"/>
        <end position="425"/>
    </location>
</feature>
<gene>
    <name evidence="3" type="ORF">LCGC14_0916890</name>
</gene>
<dbReference type="AlphaFoldDB" id="A0A0F9RAS1"/>
<evidence type="ECO:0000313" key="3">
    <source>
        <dbReference type="EMBL" id="KKN22271.1"/>
    </source>
</evidence>
<proteinExistence type="predicted"/>
<dbReference type="InterPro" id="IPR051010">
    <property type="entry name" value="BCAA_transport"/>
</dbReference>
<name>A0A0F9RAS1_9ZZZZ</name>